<evidence type="ECO:0000256" key="4">
    <source>
        <dbReference type="ARBA" id="ARBA00022723"/>
    </source>
</evidence>
<evidence type="ECO:0000256" key="5">
    <source>
        <dbReference type="ARBA" id="ARBA00022728"/>
    </source>
</evidence>
<evidence type="ECO:0000256" key="8">
    <source>
        <dbReference type="ARBA" id="ARBA00023187"/>
    </source>
</evidence>
<gene>
    <name evidence="12" type="ORF">M0812_27414</name>
    <name evidence="13" type="ORF">M0813_28649</name>
</gene>
<feature type="region of interest" description="Disordered" evidence="10">
    <location>
        <begin position="1"/>
        <end position="22"/>
    </location>
</feature>
<dbReference type="SUPFAM" id="SSF57667">
    <property type="entry name" value="beta-beta-alpha zinc fingers"/>
    <property type="match status" value="1"/>
</dbReference>
<dbReference type="GO" id="GO:0008270">
    <property type="term" value="F:zinc ion binding"/>
    <property type="evidence" value="ECO:0007669"/>
    <property type="project" value="UniProtKB-KW"/>
</dbReference>
<proteinExistence type="inferred from homology"/>
<dbReference type="Pfam" id="PF16835">
    <property type="entry name" value="SF3A2"/>
    <property type="match status" value="1"/>
</dbReference>
<organism evidence="12 14">
    <name type="scientific">Anaeramoeba flamelloides</name>
    <dbReference type="NCBI Taxonomy" id="1746091"/>
    <lineage>
        <taxon>Eukaryota</taxon>
        <taxon>Metamonada</taxon>
        <taxon>Anaeramoebidae</taxon>
        <taxon>Anaeramoeba</taxon>
    </lineage>
</organism>
<evidence type="ECO:0000256" key="7">
    <source>
        <dbReference type="ARBA" id="ARBA00022833"/>
    </source>
</evidence>
<dbReference type="GO" id="GO:0071013">
    <property type="term" value="C:catalytic step 2 spliceosome"/>
    <property type="evidence" value="ECO:0007669"/>
    <property type="project" value="TreeGrafter"/>
</dbReference>
<keyword evidence="8" id="KW-0508">mRNA splicing</keyword>
<reference evidence="12" key="2">
    <citation type="submission" date="2022-08" db="EMBL/GenBank/DDBJ databases">
        <title>Novel sulphate-reducing endosymbionts in the free-living metamonad Anaeramoeba.</title>
        <authorList>
            <person name="Jerlstrom-Hultqvist J."/>
            <person name="Cepicka I."/>
            <person name="Gallot-Lavallee L."/>
            <person name="Salas-Leiva D."/>
            <person name="Curtis B.A."/>
            <person name="Zahonova K."/>
            <person name="Pipaliya S."/>
            <person name="Dacks J."/>
            <person name="Roger A.J."/>
        </authorList>
    </citation>
    <scope>NUCLEOTIDE SEQUENCE</scope>
    <source>
        <strain evidence="12">Busselton2</strain>
    </source>
</reference>
<dbReference type="GO" id="GO:0071004">
    <property type="term" value="C:U2-type prespliceosome"/>
    <property type="evidence" value="ECO:0007669"/>
    <property type="project" value="TreeGrafter"/>
</dbReference>
<comment type="subcellular location">
    <subcellularLocation>
        <location evidence="1">Nucleus</location>
    </subcellularLocation>
</comment>
<dbReference type="InterPro" id="IPR036236">
    <property type="entry name" value="Znf_C2H2_sf"/>
</dbReference>
<dbReference type="PROSITE" id="PS50171">
    <property type="entry name" value="ZF_MATRIN"/>
    <property type="match status" value="1"/>
</dbReference>
<evidence type="ECO:0000256" key="10">
    <source>
        <dbReference type="SAM" id="MobiDB-lite"/>
    </source>
</evidence>
<reference evidence="13" key="1">
    <citation type="submission" date="2022-08" db="EMBL/GenBank/DDBJ databases">
        <title>Novel sulfate-reducing endosymbionts in the free-living metamonad Anaeramoeba.</title>
        <authorList>
            <person name="Jerlstrom-Hultqvist J."/>
            <person name="Cepicka I."/>
            <person name="Gallot-Lavallee L."/>
            <person name="Salas-Leiva D."/>
            <person name="Curtis B.A."/>
            <person name="Zahonova K."/>
            <person name="Pipaliya S."/>
            <person name="Dacks J."/>
            <person name="Roger A.J."/>
        </authorList>
    </citation>
    <scope>NUCLEOTIDE SEQUENCE</scope>
    <source>
        <strain evidence="13">Schooner1</strain>
    </source>
</reference>
<comment type="similarity">
    <text evidence="2">Belongs to the SF3A2 family.</text>
</comment>
<dbReference type="SMART" id="SM01050">
    <property type="entry name" value="CactinC_cactus"/>
    <property type="match status" value="1"/>
</dbReference>
<dbReference type="PANTHER" id="PTHR23205">
    <property type="entry name" value="SPLICING FACTOR 3A SUBUNIT 2"/>
    <property type="match status" value="1"/>
</dbReference>
<dbReference type="InterPro" id="IPR013087">
    <property type="entry name" value="Znf_C2H2_type"/>
</dbReference>
<keyword evidence="9" id="KW-0539">Nucleus</keyword>
<evidence type="ECO:0000256" key="3">
    <source>
        <dbReference type="ARBA" id="ARBA00022664"/>
    </source>
</evidence>
<sequence>MSREHGSKPGVGGLRSDGQSNVERRKRLRQLALENVNLEQDPYFLKNHIGLFECRLCLTLHLNEGSYLTHTQGKKHQNNLKKRAFLQAKKSGMVRLPKKKNKKIIPKRPTIGRPGFEVIPQIDSQTKEKSILFKIEYPKIEKDVKPLYRIMSAFEQKVEIPDERYQYLAFAAMPYENIAFRIPNEEIDRSRNKFWSKWNTKTNIFSMKITFKIKKQNTIQIFNRNQNSLKNVVQQNPNQN</sequence>
<keyword evidence="15" id="KW-1185">Reference proteome</keyword>
<dbReference type="Proteomes" id="UP001146793">
    <property type="component" value="Unassembled WGS sequence"/>
</dbReference>
<dbReference type="InterPro" id="IPR000690">
    <property type="entry name" value="Matrin/U1-C_Znf_C2H2"/>
</dbReference>
<evidence type="ECO:0000313" key="13">
    <source>
        <dbReference type="EMBL" id="KAJ6235368.1"/>
    </source>
</evidence>
<evidence type="ECO:0000313" key="12">
    <source>
        <dbReference type="EMBL" id="KAJ3424985.1"/>
    </source>
</evidence>
<dbReference type="InterPro" id="IPR052092">
    <property type="entry name" value="SF3A2"/>
</dbReference>
<evidence type="ECO:0000259" key="11">
    <source>
        <dbReference type="PROSITE" id="PS50171"/>
    </source>
</evidence>
<dbReference type="InterPro" id="IPR031781">
    <property type="entry name" value="SF3A2_dom"/>
</dbReference>
<evidence type="ECO:0000256" key="9">
    <source>
        <dbReference type="ARBA" id="ARBA00023242"/>
    </source>
</evidence>
<keyword evidence="3" id="KW-0507">mRNA processing</keyword>
<evidence type="ECO:0000256" key="6">
    <source>
        <dbReference type="ARBA" id="ARBA00022771"/>
    </source>
</evidence>
<dbReference type="SMART" id="SM00451">
    <property type="entry name" value="ZnF_U1"/>
    <property type="match status" value="1"/>
</dbReference>
<name>A0AAV7Y805_9EUKA</name>
<evidence type="ECO:0000313" key="15">
    <source>
        <dbReference type="Proteomes" id="UP001150062"/>
    </source>
</evidence>
<dbReference type="Gene3D" id="2.60.40.2690">
    <property type="match status" value="1"/>
</dbReference>
<evidence type="ECO:0000313" key="14">
    <source>
        <dbReference type="Proteomes" id="UP001146793"/>
    </source>
</evidence>
<dbReference type="PANTHER" id="PTHR23205:SF0">
    <property type="entry name" value="SPLICING FACTOR 3A SUBUNIT 2"/>
    <property type="match status" value="1"/>
</dbReference>
<dbReference type="Pfam" id="PF12874">
    <property type="entry name" value="zf-met"/>
    <property type="match status" value="1"/>
</dbReference>
<keyword evidence="7" id="KW-0862">Zinc</keyword>
<evidence type="ECO:0000256" key="2">
    <source>
        <dbReference type="ARBA" id="ARBA00008995"/>
    </source>
</evidence>
<keyword evidence="5" id="KW-0747">Spliceosome</keyword>
<keyword evidence="6" id="KW-0863">Zinc-finger</keyword>
<feature type="domain" description="Matrin-type" evidence="11">
    <location>
        <begin position="52"/>
        <end position="82"/>
    </location>
</feature>
<dbReference type="GO" id="GO:0005686">
    <property type="term" value="C:U2 snRNP"/>
    <property type="evidence" value="ECO:0007669"/>
    <property type="project" value="TreeGrafter"/>
</dbReference>
<dbReference type="EMBL" id="JANTQA010000070">
    <property type="protein sequence ID" value="KAJ3424985.1"/>
    <property type="molecule type" value="Genomic_DNA"/>
</dbReference>
<dbReference type="GO" id="GO:0003676">
    <property type="term" value="F:nucleic acid binding"/>
    <property type="evidence" value="ECO:0007669"/>
    <property type="project" value="InterPro"/>
</dbReference>
<keyword evidence="4" id="KW-0479">Metal-binding</keyword>
<dbReference type="EMBL" id="JAOAOG010000260">
    <property type="protein sequence ID" value="KAJ6235368.1"/>
    <property type="molecule type" value="Genomic_DNA"/>
</dbReference>
<dbReference type="AlphaFoldDB" id="A0AAV7Y805"/>
<evidence type="ECO:0000256" key="1">
    <source>
        <dbReference type="ARBA" id="ARBA00004123"/>
    </source>
</evidence>
<protein>
    <submittedName>
        <fullName evidence="12 13">Splicing factor 3a subunit</fullName>
    </submittedName>
</protein>
<dbReference type="InterPro" id="IPR003604">
    <property type="entry name" value="Matrin/U1-like-C_Znf_C2H2"/>
</dbReference>
<dbReference type="Proteomes" id="UP001150062">
    <property type="component" value="Unassembled WGS sequence"/>
</dbReference>
<accession>A0AAV7Y805</accession>
<dbReference type="GO" id="GO:0000245">
    <property type="term" value="P:spliceosomal complex assembly"/>
    <property type="evidence" value="ECO:0007669"/>
    <property type="project" value="TreeGrafter"/>
</dbReference>
<comment type="caution">
    <text evidence="12">The sequence shown here is derived from an EMBL/GenBank/DDBJ whole genome shotgun (WGS) entry which is preliminary data.</text>
</comment>